<sequence>MVNWKKWFSEEDEDTVFEEKKVKEDNEFDIEFADDEGEIFSKNKDTLSDEDTGEDDFYLEDYEVSEDNEDNHIRAKKKVSFFDKLKNLFSTKDQVAYDDEDETLPEEFDDIKKDEKTEDYKTYLERQKKETTQPKNDIQAEEDDVQEQGGFLNSLKKLKDKLFAVSDKDIEKEELDTILDDFEEENTKAGDVEQETLEEEFETIQKDVVNDEVIPEHFDEAEKTDTQNLSLTLRKLGVDDAEMKDVDIFADKTERRTHPTLAAVRTKRLKQDHEMDNLSTDLILEKDSKEFKENITPKIADIVEDTYSEQIKRNSKHQEERNQLNSDFNTITRKEDRVTSNIPLTKKDDDKLEKIFSDIKEKEEKTKEKLVEDIDVRELESVEDRREKLKYTSVDDVLEGSEDLFEDDIDRTSKKTIGENFEKENQLPTEDIMNFRKDVYPKTEEEPEKTELDNLIVSENIDLAAKKTKTLSEIEKLNSNLAELKKENTVEVSDTKKQISDEELIQRAAHIEDIEIEDYDEIKNSSKDILADYSDYHLDEDEIKELQKQNKIETYADDMDIDSLTREVAPSVKSVNLNNDIDKFVEEKTMPAKTKVSTAEQIETAEKTEDTENKEEDIERGIEYTEKLYSNEVDDYFKKPKGYTLGEYKTVDRGYRPVSKEKIENNQKILEAIFEKYSSNNLTPSKKSVTATIMETNTITPKAPVGKFKPTPVYSSVYGSGPRNAIHSNSTKRTAKSKLSQKKEEKSKLADANLYKEIASQEETVWNIGSEKRVPKNKVKNKKTKK</sequence>
<feature type="region of interest" description="Disordered" evidence="2">
    <location>
        <begin position="125"/>
        <end position="144"/>
    </location>
</feature>
<evidence type="ECO:0000256" key="1">
    <source>
        <dbReference type="SAM" id="Coils"/>
    </source>
</evidence>
<accession>U2Q6Q5</accession>
<organism evidence="3 4">
    <name type="scientific">Gemella bergeri ATCC 700627</name>
    <dbReference type="NCBI Taxonomy" id="1321820"/>
    <lineage>
        <taxon>Bacteria</taxon>
        <taxon>Bacillati</taxon>
        <taxon>Bacillota</taxon>
        <taxon>Bacilli</taxon>
        <taxon>Bacillales</taxon>
        <taxon>Gemellaceae</taxon>
        <taxon>Gemella</taxon>
    </lineage>
</organism>
<gene>
    <name evidence="3" type="ORF">HMPREF1983_00791</name>
</gene>
<dbReference type="eggNOG" id="ENOG5030NXE">
    <property type="taxonomic scope" value="Bacteria"/>
</dbReference>
<dbReference type="HOGENOM" id="CLU_356721_0_0_9"/>
<comment type="caution">
    <text evidence="3">The sequence shown here is derived from an EMBL/GenBank/DDBJ whole genome shotgun (WGS) entry which is preliminary data.</text>
</comment>
<reference evidence="3 4" key="1">
    <citation type="submission" date="2013-08" db="EMBL/GenBank/DDBJ databases">
        <authorList>
            <person name="Weinstock G."/>
            <person name="Sodergren E."/>
            <person name="Wylie T."/>
            <person name="Fulton L."/>
            <person name="Fulton R."/>
            <person name="Fronick C."/>
            <person name="O'Laughlin M."/>
            <person name="Godfrey J."/>
            <person name="Miner T."/>
            <person name="Herter B."/>
            <person name="Appelbaum E."/>
            <person name="Cordes M."/>
            <person name="Lek S."/>
            <person name="Wollam A."/>
            <person name="Pepin K.H."/>
            <person name="Palsikar V.B."/>
            <person name="Mitreva M."/>
            <person name="Wilson R.K."/>
        </authorList>
    </citation>
    <scope>NUCLEOTIDE SEQUENCE [LARGE SCALE GENOMIC DNA]</scope>
    <source>
        <strain evidence="3 4">ATCC 700627</strain>
    </source>
</reference>
<evidence type="ECO:0000313" key="3">
    <source>
        <dbReference type="EMBL" id="ERK58440.1"/>
    </source>
</evidence>
<keyword evidence="4" id="KW-1185">Reference proteome</keyword>
<dbReference type="RefSeq" id="WP_021753452.1">
    <property type="nucleotide sequence ID" value="NZ_KI271865.1"/>
</dbReference>
<feature type="coiled-coil region" evidence="1">
    <location>
        <begin position="467"/>
        <end position="494"/>
    </location>
</feature>
<dbReference type="AlphaFoldDB" id="U2Q6Q5"/>
<keyword evidence="1" id="KW-0175">Coiled coil</keyword>
<dbReference type="EMBL" id="AWVP01000049">
    <property type="protein sequence ID" value="ERK58440.1"/>
    <property type="molecule type" value="Genomic_DNA"/>
</dbReference>
<protein>
    <submittedName>
        <fullName evidence="3">Putative phage head-tail adaptor</fullName>
    </submittedName>
</protein>
<proteinExistence type="predicted"/>
<feature type="compositionally biased region" description="Basic and acidic residues" evidence="2">
    <location>
        <begin position="604"/>
        <end position="617"/>
    </location>
</feature>
<evidence type="ECO:0000313" key="4">
    <source>
        <dbReference type="Proteomes" id="UP000016637"/>
    </source>
</evidence>
<dbReference type="Proteomes" id="UP000016637">
    <property type="component" value="Unassembled WGS sequence"/>
</dbReference>
<feature type="region of interest" description="Disordered" evidence="2">
    <location>
        <begin position="595"/>
        <end position="617"/>
    </location>
</feature>
<feature type="region of interest" description="Disordered" evidence="2">
    <location>
        <begin position="718"/>
        <end position="747"/>
    </location>
</feature>
<evidence type="ECO:0000256" key="2">
    <source>
        <dbReference type="SAM" id="MobiDB-lite"/>
    </source>
</evidence>
<dbReference type="PATRIC" id="fig|1321820.3.peg.770"/>
<name>U2Q6Q5_9BACL</name>